<dbReference type="AlphaFoldDB" id="A0A914UWX3"/>
<dbReference type="Gene3D" id="2.60.40.4330">
    <property type="entry name" value="Kinesin-like protein Kif23, Arf6-interacting domain"/>
    <property type="match status" value="1"/>
</dbReference>
<sequence length="90" mass="10018">MKPKLRNAKATTRPEASDLRKSTEYVLTHQEVDQDGVLRTELVKGDVIPTAGGGSAVLFNDIERLTHESPGGKRRSNDENVPTYNKRNKN</sequence>
<dbReference type="Proteomes" id="UP000887566">
    <property type="component" value="Unplaced"/>
</dbReference>
<feature type="compositionally biased region" description="Basic and acidic residues" evidence="1">
    <location>
        <begin position="66"/>
        <end position="78"/>
    </location>
</feature>
<accession>A0A914UWX3</accession>
<dbReference type="Pfam" id="PF16540">
    <property type="entry name" value="MKLP1_Arf_bdg"/>
    <property type="match status" value="1"/>
</dbReference>
<feature type="domain" description="Kinesin-like protein Kif23 Arf6-interacting" evidence="2">
    <location>
        <begin position="1"/>
        <end position="71"/>
    </location>
</feature>
<keyword evidence="3" id="KW-1185">Reference proteome</keyword>
<name>A0A914UWX3_9BILA</name>
<evidence type="ECO:0000313" key="3">
    <source>
        <dbReference type="Proteomes" id="UP000887566"/>
    </source>
</evidence>
<feature type="region of interest" description="Disordered" evidence="1">
    <location>
        <begin position="1"/>
        <end position="22"/>
    </location>
</feature>
<dbReference type="WBParaSite" id="PSAMB.scaffold1325size32967.g12595.t1">
    <property type="protein sequence ID" value="PSAMB.scaffold1325size32967.g12595.t1"/>
    <property type="gene ID" value="PSAMB.scaffold1325size32967.g12595"/>
</dbReference>
<evidence type="ECO:0000256" key="1">
    <source>
        <dbReference type="SAM" id="MobiDB-lite"/>
    </source>
</evidence>
<evidence type="ECO:0000313" key="4">
    <source>
        <dbReference type="WBParaSite" id="PSAMB.scaffold1325size32967.g12595.t1"/>
    </source>
</evidence>
<dbReference type="InterPro" id="IPR038105">
    <property type="entry name" value="Kif23_Arf-bd_sf"/>
</dbReference>
<dbReference type="InterPro" id="IPR032384">
    <property type="entry name" value="Kif23_Arf-bd"/>
</dbReference>
<organism evidence="3 4">
    <name type="scientific">Plectus sambesii</name>
    <dbReference type="NCBI Taxonomy" id="2011161"/>
    <lineage>
        <taxon>Eukaryota</taxon>
        <taxon>Metazoa</taxon>
        <taxon>Ecdysozoa</taxon>
        <taxon>Nematoda</taxon>
        <taxon>Chromadorea</taxon>
        <taxon>Plectida</taxon>
        <taxon>Plectina</taxon>
        <taxon>Plectoidea</taxon>
        <taxon>Plectidae</taxon>
        <taxon>Plectus</taxon>
    </lineage>
</organism>
<evidence type="ECO:0000259" key="2">
    <source>
        <dbReference type="Pfam" id="PF16540"/>
    </source>
</evidence>
<proteinExistence type="predicted"/>
<feature type="compositionally biased region" description="Polar residues" evidence="1">
    <location>
        <begin position="79"/>
        <end position="90"/>
    </location>
</feature>
<feature type="region of interest" description="Disordered" evidence="1">
    <location>
        <begin position="66"/>
        <end position="90"/>
    </location>
</feature>
<protein>
    <submittedName>
        <fullName evidence="4">Kinesin-like protein Kif23 Arf6-interacting domain-containing protein</fullName>
    </submittedName>
</protein>
<reference evidence="4" key="1">
    <citation type="submission" date="2022-11" db="UniProtKB">
        <authorList>
            <consortium name="WormBaseParasite"/>
        </authorList>
    </citation>
    <scope>IDENTIFICATION</scope>
</reference>